<dbReference type="OrthoDB" id="2947043at2759"/>
<dbReference type="InterPro" id="IPR032710">
    <property type="entry name" value="NTF2-like_dom_sf"/>
</dbReference>
<organism evidence="1 2">
    <name type="scientific">Metarhizium robertsii</name>
    <dbReference type="NCBI Taxonomy" id="568076"/>
    <lineage>
        <taxon>Eukaryota</taxon>
        <taxon>Fungi</taxon>
        <taxon>Dikarya</taxon>
        <taxon>Ascomycota</taxon>
        <taxon>Pezizomycotina</taxon>
        <taxon>Sordariomycetes</taxon>
        <taxon>Hypocreomycetidae</taxon>
        <taxon>Hypocreales</taxon>
        <taxon>Clavicipitaceae</taxon>
        <taxon>Metarhizium</taxon>
    </lineage>
</organism>
<dbReference type="EMBL" id="JELW01000001">
    <property type="protein sequence ID" value="EXV06288.1"/>
    <property type="molecule type" value="Genomic_DNA"/>
</dbReference>
<gene>
    <name evidence="1" type="ORF">X797_001006</name>
</gene>
<sequence>MASRTTFTDHKDTYQAALMSLFSGKPEDTEGDLSKLLAPNFTLRDQDGTRDFAAFVSHMRWLRQNVPRVTLTITQFLRDGPQVADRHVGITTLEDGTVLKSETFMFGVVAEDGRLVSLVETVNQIKD</sequence>
<accession>A0A0A1V9J5</accession>
<dbReference type="SUPFAM" id="SSF54427">
    <property type="entry name" value="NTF2-like"/>
    <property type="match status" value="1"/>
</dbReference>
<dbReference type="eggNOG" id="ENOG502RR37">
    <property type="taxonomic scope" value="Eukaryota"/>
</dbReference>
<protein>
    <submittedName>
        <fullName evidence="1">DUF1546 domain protein</fullName>
    </submittedName>
</protein>
<evidence type="ECO:0000313" key="1">
    <source>
        <dbReference type="EMBL" id="EXV06288.1"/>
    </source>
</evidence>
<dbReference type="HOGENOM" id="CLU_124041_1_0_1"/>
<dbReference type="Proteomes" id="UP000030151">
    <property type="component" value="Unassembled WGS sequence"/>
</dbReference>
<dbReference type="AlphaFoldDB" id="A0A0A1V9J5"/>
<proteinExistence type="predicted"/>
<reference evidence="1 2" key="1">
    <citation type="submission" date="2014-02" db="EMBL/GenBank/DDBJ databases">
        <title>The genome sequence of the entomopathogenic fungus Metarhizium robertsii ARSEF 2575.</title>
        <authorList>
            <person name="Giuliano Garisto Donzelli B."/>
            <person name="Roe B.A."/>
            <person name="Macmil S.L."/>
            <person name="Krasnoff S.B."/>
            <person name="Gibson D.M."/>
        </authorList>
    </citation>
    <scope>NUCLEOTIDE SEQUENCE [LARGE SCALE GENOMIC DNA]</scope>
    <source>
        <strain evidence="1 2">ARSEF 2575</strain>
    </source>
</reference>
<evidence type="ECO:0000313" key="2">
    <source>
        <dbReference type="Proteomes" id="UP000030151"/>
    </source>
</evidence>
<name>A0A0A1V9J5_9HYPO</name>
<comment type="caution">
    <text evidence="1">The sequence shown here is derived from an EMBL/GenBank/DDBJ whole genome shotgun (WGS) entry which is preliminary data.</text>
</comment>